<sequence length="89" mass="9454">MSIYDSIALVFMVVMMVTTVDVAVSAAAGSGCIGGSIDGCLGLINMIIGEADEAGDHSSELLTESHWGRMLFSFNKKKLLTPPTKNPYK</sequence>
<feature type="signal peptide" evidence="1">
    <location>
        <begin position="1"/>
        <end position="19"/>
    </location>
</feature>
<comment type="caution">
    <text evidence="2">The sequence shown here is derived from an EMBL/GenBank/DDBJ whole genome shotgun (WGS) entry which is preliminary data.</text>
</comment>
<name>A0AAD7PXP8_QUISA</name>
<evidence type="ECO:0000313" key="2">
    <source>
        <dbReference type="EMBL" id="KAJ7971099.1"/>
    </source>
</evidence>
<dbReference type="Proteomes" id="UP001163823">
    <property type="component" value="Chromosome 4"/>
</dbReference>
<gene>
    <name evidence="2" type="ORF">O6P43_009178</name>
</gene>
<protein>
    <submittedName>
        <fullName evidence="2">Uncharacterized protein</fullName>
    </submittedName>
</protein>
<evidence type="ECO:0000313" key="3">
    <source>
        <dbReference type="Proteomes" id="UP001163823"/>
    </source>
</evidence>
<keyword evidence="1" id="KW-0732">Signal</keyword>
<evidence type="ECO:0000256" key="1">
    <source>
        <dbReference type="SAM" id="SignalP"/>
    </source>
</evidence>
<organism evidence="2 3">
    <name type="scientific">Quillaja saponaria</name>
    <name type="common">Soap bark tree</name>
    <dbReference type="NCBI Taxonomy" id="32244"/>
    <lineage>
        <taxon>Eukaryota</taxon>
        <taxon>Viridiplantae</taxon>
        <taxon>Streptophyta</taxon>
        <taxon>Embryophyta</taxon>
        <taxon>Tracheophyta</taxon>
        <taxon>Spermatophyta</taxon>
        <taxon>Magnoliopsida</taxon>
        <taxon>eudicotyledons</taxon>
        <taxon>Gunneridae</taxon>
        <taxon>Pentapetalae</taxon>
        <taxon>rosids</taxon>
        <taxon>fabids</taxon>
        <taxon>Fabales</taxon>
        <taxon>Quillajaceae</taxon>
        <taxon>Quillaja</taxon>
    </lineage>
</organism>
<dbReference type="KEGG" id="qsa:O6P43_009178"/>
<feature type="chain" id="PRO_5042269738" evidence="1">
    <location>
        <begin position="20"/>
        <end position="89"/>
    </location>
</feature>
<dbReference type="AlphaFoldDB" id="A0AAD7PXP8"/>
<proteinExistence type="predicted"/>
<dbReference type="EMBL" id="JARAOO010000004">
    <property type="protein sequence ID" value="KAJ7971099.1"/>
    <property type="molecule type" value="Genomic_DNA"/>
</dbReference>
<reference evidence="2" key="1">
    <citation type="journal article" date="2023" name="Science">
        <title>Elucidation of the pathway for biosynthesis of saponin adjuvants from the soapbark tree.</title>
        <authorList>
            <person name="Reed J."/>
            <person name="Orme A."/>
            <person name="El-Demerdash A."/>
            <person name="Owen C."/>
            <person name="Martin L.B.B."/>
            <person name="Misra R.C."/>
            <person name="Kikuchi S."/>
            <person name="Rejzek M."/>
            <person name="Martin A.C."/>
            <person name="Harkess A."/>
            <person name="Leebens-Mack J."/>
            <person name="Louveau T."/>
            <person name="Stephenson M.J."/>
            <person name="Osbourn A."/>
        </authorList>
    </citation>
    <scope>NUCLEOTIDE SEQUENCE</scope>
    <source>
        <strain evidence="2">S10</strain>
    </source>
</reference>
<accession>A0AAD7PXP8</accession>
<keyword evidence="3" id="KW-1185">Reference proteome</keyword>